<dbReference type="InterPro" id="IPR024747">
    <property type="entry name" value="Pyridox_Oxase-rel"/>
</dbReference>
<keyword evidence="2" id="KW-1185">Reference proteome</keyword>
<accession>A0AAP8SQ68</accession>
<dbReference type="PANTHER" id="PTHR34071:SF2">
    <property type="entry name" value="FLAVIN-NUCLEOTIDE-BINDING PROTEIN"/>
    <property type="match status" value="1"/>
</dbReference>
<dbReference type="Gene3D" id="2.30.110.10">
    <property type="entry name" value="Electron Transport, Fmn-binding Protein, Chain A"/>
    <property type="match status" value="1"/>
</dbReference>
<dbReference type="RefSeq" id="WP_084199983.1">
    <property type="nucleotide sequence ID" value="NZ_BMYL01000005.1"/>
</dbReference>
<dbReference type="PANTHER" id="PTHR34071">
    <property type="entry name" value="5-NITROIMIDAZOLE ANTIBIOTICS RESISTANCE PROTEIN, NIMA-FAMILY-RELATED PROTEIN-RELATED"/>
    <property type="match status" value="1"/>
</dbReference>
<organism evidence="1 2">
    <name type="scientific">Halioglobus japonicus</name>
    <dbReference type="NCBI Taxonomy" id="930805"/>
    <lineage>
        <taxon>Bacteria</taxon>
        <taxon>Pseudomonadati</taxon>
        <taxon>Pseudomonadota</taxon>
        <taxon>Gammaproteobacteria</taxon>
        <taxon>Cellvibrionales</taxon>
        <taxon>Halieaceae</taxon>
        <taxon>Halioglobus</taxon>
    </lineage>
</organism>
<dbReference type="InterPro" id="IPR012349">
    <property type="entry name" value="Split_barrel_FMN-bd"/>
</dbReference>
<comment type="caution">
    <text evidence="1">The sequence shown here is derived from an EMBL/GenBank/DDBJ whole genome shotgun (WGS) entry which is preliminary data.</text>
</comment>
<evidence type="ECO:0000313" key="2">
    <source>
        <dbReference type="Proteomes" id="UP000235162"/>
    </source>
</evidence>
<dbReference type="Proteomes" id="UP000235162">
    <property type="component" value="Unassembled WGS sequence"/>
</dbReference>
<dbReference type="KEGG" id="hja:BST95_12895"/>
<proteinExistence type="predicted"/>
<dbReference type="Pfam" id="PF12900">
    <property type="entry name" value="Pyridox_ox_2"/>
    <property type="match status" value="1"/>
</dbReference>
<dbReference type="AlphaFoldDB" id="A0AAP8SQ68"/>
<gene>
    <name evidence="1" type="ORF">C0029_05300</name>
</gene>
<dbReference type="EMBL" id="PKUR01000001">
    <property type="protein sequence ID" value="PLW87978.1"/>
    <property type="molecule type" value="Genomic_DNA"/>
</dbReference>
<sequence length="196" mass="22419">MEQQLAHGQRATVKRARQRATYEKAAIYRLIDDLKLGHIGFTWEDQLHVIPMTVWRVDDALYFHTLNKSRLQRLLEAGGEVCISFAECQEWVLAKSAYHHSANYRSAVVYCRGRRVIDPQDFDRAFSVCINQLEAGRWDKVRPPSDQERRATALIELEIVEGAGKSRSGGPNEEPEDMSLPVWHGTVPVCPYHSET</sequence>
<protein>
    <submittedName>
        <fullName evidence="1">Pyridoxamine 5'-phosphate oxidase family protein</fullName>
    </submittedName>
</protein>
<dbReference type="SUPFAM" id="SSF50475">
    <property type="entry name" value="FMN-binding split barrel"/>
    <property type="match status" value="1"/>
</dbReference>
<name>A0AAP8SQ68_9GAMM</name>
<evidence type="ECO:0000313" key="1">
    <source>
        <dbReference type="EMBL" id="PLW87978.1"/>
    </source>
</evidence>
<reference evidence="1 2" key="1">
    <citation type="submission" date="2018-01" db="EMBL/GenBank/DDBJ databases">
        <title>The draft genome sequence of Halioglobus japonicus S1-36.</title>
        <authorList>
            <person name="Du Z.-J."/>
            <person name="Shi M.-J."/>
        </authorList>
    </citation>
    <scope>NUCLEOTIDE SEQUENCE [LARGE SCALE GENOMIC DNA]</scope>
    <source>
        <strain evidence="1 2">S1-36</strain>
    </source>
</reference>